<proteinExistence type="predicted"/>
<dbReference type="EMBL" id="AP018813">
    <property type="protein sequence ID" value="BBF63421.1"/>
    <property type="molecule type" value="Genomic_DNA"/>
</dbReference>
<evidence type="ECO:0000313" key="2">
    <source>
        <dbReference type="Proteomes" id="UP000503557"/>
    </source>
</evidence>
<dbReference type="Proteomes" id="UP000503557">
    <property type="component" value="Segment"/>
</dbReference>
<gene>
    <name evidence="1" type="ORF">EcT2_00270</name>
</gene>
<reference evidence="1 2" key="1">
    <citation type="submission" date="2018-07" db="EMBL/GenBank/DDBJ databases">
        <title>Complete genome sequence of bacteriophage T2.</title>
        <authorList>
            <person name="Akiyama T."/>
            <person name="Ando H."/>
            <person name="Kitao T."/>
            <person name="Shimada K."/>
        </authorList>
    </citation>
    <scope>NUCLEOTIDE SEQUENCE [LARGE SCALE GENOMIC DNA]</scope>
    <source>
        <strain evidence="1 2">T2</strain>
    </source>
</reference>
<name>A0A6J3ZV56_BPT2</name>
<organismHost>
    <name type="scientific">Escherichia coli</name>
    <dbReference type="NCBI Taxonomy" id="562"/>
</organismHost>
<protein>
    <submittedName>
        <fullName evidence="1">Gp9</fullName>
    </submittedName>
</protein>
<organism evidence="1 2">
    <name type="scientific">Enterobacteria phage T2</name>
    <name type="common">Bacteriophage T2</name>
    <dbReference type="NCBI Taxonomy" id="2060721"/>
    <lineage>
        <taxon>Viruses</taxon>
        <taxon>Duplodnaviria</taxon>
        <taxon>Heunggongvirae</taxon>
        <taxon>Uroviricota</taxon>
        <taxon>Caudoviricetes</taxon>
        <taxon>Pantevenvirales</taxon>
        <taxon>Straboviridae</taxon>
        <taxon>Tevenvirinae</taxon>
        <taxon>Tequatrovirus</taxon>
        <taxon>Tequatrovirus T2</taxon>
    </lineage>
</organism>
<sequence length="37" mass="4488">MVFTFITNIFKKVVYKIVPLWYYYSINYGGTENEKDC</sequence>
<evidence type="ECO:0000313" key="1">
    <source>
        <dbReference type="EMBL" id="BBF63421.1"/>
    </source>
</evidence>
<accession>A0A6J3ZV56</accession>